<keyword evidence="1" id="KW-0732">Signal</keyword>
<evidence type="ECO:0000313" key="3">
    <source>
        <dbReference type="Proteomes" id="UP000309215"/>
    </source>
</evidence>
<evidence type="ECO:0000313" key="2">
    <source>
        <dbReference type="EMBL" id="TKD06220.1"/>
    </source>
</evidence>
<dbReference type="AlphaFoldDB" id="A0A4U1JAR3"/>
<dbReference type="EMBL" id="SSMQ01000020">
    <property type="protein sequence ID" value="TKD06220.1"/>
    <property type="molecule type" value="Genomic_DNA"/>
</dbReference>
<feature type="chain" id="PRO_5020291816" description="DUF2381 family protein" evidence="1">
    <location>
        <begin position="28"/>
        <end position="300"/>
    </location>
</feature>
<organism evidence="2 3">
    <name type="scientific">Polyangium fumosum</name>
    <dbReference type="NCBI Taxonomy" id="889272"/>
    <lineage>
        <taxon>Bacteria</taxon>
        <taxon>Pseudomonadati</taxon>
        <taxon>Myxococcota</taxon>
        <taxon>Polyangia</taxon>
        <taxon>Polyangiales</taxon>
        <taxon>Polyangiaceae</taxon>
        <taxon>Polyangium</taxon>
    </lineage>
</organism>
<name>A0A4U1JAR3_9BACT</name>
<accession>A0A4U1JAR3</accession>
<proteinExistence type="predicted"/>
<comment type="caution">
    <text evidence="2">The sequence shown here is derived from an EMBL/GenBank/DDBJ whole genome shotgun (WGS) entry which is preliminary data.</text>
</comment>
<sequence length="300" mass="32809">MRSSWMPSSGCALVMCVLGCGASSQHAAPAPSAPTTLSNRPDRLSRIERGVPGATLEDAPICARFDVKASIESGARHIRYELRVRRAAGGDIEFQVFPREMDPAPHAASPASYPSELAKIVSMRGTARESESAGIRDVVLVAEPMVTELMLEQVFETDAPDALLHLVVPDLPRAGEGWAWEKDEPKQTRPIFIQGERTSLVADRRPARTLQWRGVTPARKAAGIEVKIDWTSRAPQQTWAGATLEGWDDVGTDEGRYGADGFVEELRTTWSSTITYAVAGQRRVEKVKDERSITRIGSCL</sequence>
<gene>
    <name evidence="2" type="ORF">E8A74_20030</name>
</gene>
<keyword evidence="3" id="KW-1185">Reference proteome</keyword>
<protein>
    <recommendedName>
        <fullName evidence="4">DUF2381 family protein</fullName>
    </recommendedName>
</protein>
<feature type="signal peptide" evidence="1">
    <location>
        <begin position="1"/>
        <end position="27"/>
    </location>
</feature>
<evidence type="ECO:0008006" key="4">
    <source>
        <dbReference type="Google" id="ProtNLM"/>
    </source>
</evidence>
<dbReference type="Proteomes" id="UP000309215">
    <property type="component" value="Unassembled WGS sequence"/>
</dbReference>
<reference evidence="2 3" key="1">
    <citation type="submission" date="2019-04" db="EMBL/GenBank/DDBJ databases">
        <authorList>
            <person name="Li Y."/>
            <person name="Wang J."/>
        </authorList>
    </citation>
    <scope>NUCLEOTIDE SEQUENCE [LARGE SCALE GENOMIC DNA]</scope>
    <source>
        <strain evidence="2 3">DSM 14668</strain>
    </source>
</reference>
<dbReference type="RefSeq" id="WP_136930648.1">
    <property type="nucleotide sequence ID" value="NZ_SSMQ01000020.1"/>
</dbReference>
<evidence type="ECO:0000256" key="1">
    <source>
        <dbReference type="SAM" id="SignalP"/>
    </source>
</evidence>